<proteinExistence type="predicted"/>
<dbReference type="GO" id="GO:0016887">
    <property type="term" value="F:ATP hydrolysis activity"/>
    <property type="evidence" value="ECO:0007669"/>
    <property type="project" value="InterPro"/>
</dbReference>
<dbReference type="HOGENOM" id="CLU_000604_45_0_1"/>
<evidence type="ECO:0000313" key="5">
    <source>
        <dbReference type="Proteomes" id="UP000030106"/>
    </source>
</evidence>
<dbReference type="NCBIfam" id="NF008186">
    <property type="entry name" value="PRK10938.1"/>
    <property type="match status" value="1"/>
</dbReference>
<dbReference type="SUPFAM" id="SSF52540">
    <property type="entry name" value="P-loop containing nucleoside triphosphate hydrolases"/>
    <property type="match status" value="2"/>
</dbReference>
<dbReference type="GO" id="GO:0005524">
    <property type="term" value="F:ATP binding"/>
    <property type="evidence" value="ECO:0007669"/>
    <property type="project" value="UniProtKB-KW"/>
</dbReference>
<sequence>MSALQISQGTFHLSDIKTLTLNDLTLRAGESWAFVGANGSGKSALARALAGSLPIMKGERRCDFTRIAHLSFEQLQKLVSDEWQRNNTDMLSPDEDDTGRTTAEIIQAEVSNEARCGELAALFGIEHLLVRRFKYLSTGETRKTLLCQALMSEPELLILDEPFDGLDVKSRQQLAGLLAQLSAQGYTLVLVLNRFDEIPEFVQFAGVLADCTLTESGEKQALLEQALVAQLAHSEKLAGVALPEADDPSARYTLPENEPRIVLNDGVVEYNDRPILHKLSWSVNPGEHWQIVGPNGAGKSTLLSLITGDHPQGYSNDLTLFGRRRGSGETIWDIKKHIGYVSSSLHLDYRVSTTVRNVILSGYFDSIGIYQAVSDRQQKLTREWLHMLGMDNATADAPFHSLSWGQQRLALIARALVKHPTLLILDEPLQGLDPLNRQLIRRFVDILIGEGETQLLFVSHHAEDAPQCITHRLTFVPDGDKYGYQLENILPT</sequence>
<feature type="domain" description="ABC transporter" evidence="3">
    <location>
        <begin position="4"/>
        <end position="235"/>
    </location>
</feature>
<dbReference type="EMBL" id="ANFO01000227">
    <property type="protein sequence ID" value="KGQ11304.1"/>
    <property type="molecule type" value="Genomic_DNA"/>
</dbReference>
<dbReference type="InterPro" id="IPR003439">
    <property type="entry name" value="ABC_transporter-like_ATP-bd"/>
</dbReference>
<name>A0A0A2WDT2_BEABA</name>
<accession>A0A0A2WDT2</accession>
<gene>
    <name evidence="4" type="ORF">BBAD15_g2958</name>
</gene>
<dbReference type="PROSITE" id="PS50893">
    <property type="entry name" value="ABC_TRANSPORTER_2"/>
    <property type="match status" value="2"/>
</dbReference>
<evidence type="ECO:0000259" key="3">
    <source>
        <dbReference type="PROSITE" id="PS50893"/>
    </source>
</evidence>
<dbReference type="PANTHER" id="PTHR43158">
    <property type="entry name" value="SKFA PEPTIDE EXPORT ATP-BINDING PROTEIN SKFE"/>
    <property type="match status" value="1"/>
</dbReference>
<reference evidence="4 5" key="1">
    <citation type="submission" date="2012-10" db="EMBL/GenBank/DDBJ databases">
        <title>Genome sequencing and analysis of entomopathogenic fungi Beauveria bassiana D1-5.</title>
        <authorList>
            <person name="Li Q."/>
            <person name="Wang L."/>
            <person name="Zhang Z."/>
            <person name="Wang Q."/>
            <person name="Ren J."/>
            <person name="Wang M."/>
            <person name="Xu W."/>
            <person name="Wang J."/>
            <person name="Lu Y."/>
            <person name="Du Q."/>
            <person name="Sun Z."/>
        </authorList>
    </citation>
    <scope>NUCLEOTIDE SEQUENCE [LARGE SCALE GENOMIC DNA]</scope>
    <source>
        <strain evidence="4 5">D1-5</strain>
    </source>
</reference>
<comment type="caution">
    <text evidence="4">The sequence shown here is derived from an EMBL/GenBank/DDBJ whole genome shotgun (WGS) entry which is preliminary data.</text>
</comment>
<dbReference type="AlphaFoldDB" id="A0A0A2WDT2"/>
<organism evidence="4 5">
    <name type="scientific">Beauveria bassiana D1-5</name>
    <dbReference type="NCBI Taxonomy" id="1245745"/>
    <lineage>
        <taxon>Eukaryota</taxon>
        <taxon>Fungi</taxon>
        <taxon>Dikarya</taxon>
        <taxon>Ascomycota</taxon>
        <taxon>Pezizomycotina</taxon>
        <taxon>Sordariomycetes</taxon>
        <taxon>Hypocreomycetidae</taxon>
        <taxon>Hypocreales</taxon>
        <taxon>Cordycipitaceae</taxon>
        <taxon>Beauveria</taxon>
    </lineage>
</organism>
<keyword evidence="1" id="KW-0547">Nucleotide-binding</keyword>
<dbReference type="InterPro" id="IPR027417">
    <property type="entry name" value="P-loop_NTPase"/>
</dbReference>
<dbReference type="Gene3D" id="3.40.50.300">
    <property type="entry name" value="P-loop containing nucleotide triphosphate hydrolases"/>
    <property type="match status" value="2"/>
</dbReference>
<keyword evidence="2 4" id="KW-0067">ATP-binding</keyword>
<evidence type="ECO:0000256" key="1">
    <source>
        <dbReference type="ARBA" id="ARBA00022741"/>
    </source>
</evidence>
<dbReference type="FunFam" id="3.40.50.300:FF:001006">
    <property type="entry name" value="Molybdate ABC transporter ATP-binding protein ModF"/>
    <property type="match status" value="1"/>
</dbReference>
<evidence type="ECO:0000256" key="2">
    <source>
        <dbReference type="ARBA" id="ARBA00022840"/>
    </source>
</evidence>
<dbReference type="Pfam" id="PF00005">
    <property type="entry name" value="ABC_tran"/>
    <property type="match status" value="2"/>
</dbReference>
<dbReference type="FunFam" id="3.40.50.300:FF:000866">
    <property type="entry name" value="Molybdate ABC transporter ATP-binding protein ModF"/>
    <property type="match status" value="1"/>
</dbReference>
<protein>
    <submittedName>
        <fullName evidence="4">Putative molybdenum transport ATP-binding protein ModF</fullName>
    </submittedName>
</protein>
<dbReference type="SMART" id="SM00382">
    <property type="entry name" value="AAA"/>
    <property type="match status" value="2"/>
</dbReference>
<dbReference type="Proteomes" id="UP000030106">
    <property type="component" value="Unassembled WGS sequence"/>
</dbReference>
<dbReference type="InterPro" id="IPR003593">
    <property type="entry name" value="AAA+_ATPase"/>
</dbReference>
<evidence type="ECO:0000313" key="4">
    <source>
        <dbReference type="EMBL" id="KGQ11304.1"/>
    </source>
</evidence>
<feature type="domain" description="ABC transporter" evidence="3">
    <location>
        <begin position="261"/>
        <end position="490"/>
    </location>
</feature>
<dbReference type="STRING" id="1245745.A0A0A2WDT2"/>
<dbReference type="PANTHER" id="PTHR43158:SF2">
    <property type="entry name" value="SKFA PEPTIDE EXPORT ATP-BINDING PROTEIN SKFE"/>
    <property type="match status" value="1"/>
</dbReference>